<evidence type="ECO:0000256" key="2">
    <source>
        <dbReference type="SAM" id="Phobius"/>
    </source>
</evidence>
<feature type="transmembrane region" description="Helical" evidence="2">
    <location>
        <begin position="169"/>
        <end position="190"/>
    </location>
</feature>
<feature type="transmembrane region" description="Helical" evidence="2">
    <location>
        <begin position="12"/>
        <end position="33"/>
    </location>
</feature>
<keyword evidence="5" id="KW-1185">Reference proteome</keyword>
<accession>A0A6H0XUQ8</accession>
<feature type="transmembrane region" description="Helical" evidence="2">
    <location>
        <begin position="84"/>
        <end position="110"/>
    </location>
</feature>
<feature type="region of interest" description="Disordered" evidence="1">
    <location>
        <begin position="346"/>
        <end position="372"/>
    </location>
</feature>
<sequence>MDMAEHSNNATGLNLAISLCLTYTLCIVCVRLWIRKGGFGHDDTVVLVTTLFSLGHTAADYAALANGLGKPWETVIANGRLPSLNSATIAGIITFTIALYLSKIAVLAFLARITKNKLHLNIYYACAGAFAVLCFISVLLVTVGCRSGSGLYWAFGDNTNTCPGQFGRWQAFTAFDVITEIILLVLPVQLIWSLQMPLSKKAMVLTAFYLRSPVIGLTLVRNYFTLRLTYDNSDSGLDGALVVIWMEIELAYALAASTLSALKAFTESFNSGFGQGFTRARGDQYDLPGMSKGSGNSSEKRKSEVRASDTDNEHSERAEATSRPPQLPVQSWSHAKALRLRPDVDGCNETRVSADPMQAWRRDHQGSDDSRDDLFIVRETELSVHHDEAPMLKHTR</sequence>
<dbReference type="Pfam" id="PF20684">
    <property type="entry name" value="Fung_rhodopsin"/>
    <property type="match status" value="1"/>
</dbReference>
<organism evidence="4 5">
    <name type="scientific">Peltaster fructicola</name>
    <dbReference type="NCBI Taxonomy" id="286661"/>
    <lineage>
        <taxon>Eukaryota</taxon>
        <taxon>Fungi</taxon>
        <taxon>Dikarya</taxon>
        <taxon>Ascomycota</taxon>
        <taxon>Pezizomycotina</taxon>
        <taxon>Dothideomycetes</taxon>
        <taxon>Dothideomycetes incertae sedis</taxon>
        <taxon>Peltaster</taxon>
    </lineage>
</organism>
<dbReference type="EMBL" id="CP051140">
    <property type="protein sequence ID" value="QIW98179.1"/>
    <property type="molecule type" value="Genomic_DNA"/>
</dbReference>
<feature type="domain" description="Rhodopsin" evidence="3">
    <location>
        <begin position="30"/>
        <end position="265"/>
    </location>
</feature>
<dbReference type="InterPro" id="IPR049326">
    <property type="entry name" value="Rhodopsin_dom_fungi"/>
</dbReference>
<evidence type="ECO:0000256" key="1">
    <source>
        <dbReference type="SAM" id="MobiDB-lite"/>
    </source>
</evidence>
<proteinExistence type="predicted"/>
<name>A0A6H0XUQ8_9PEZI</name>
<dbReference type="OrthoDB" id="3918601at2759"/>
<dbReference type="PANTHER" id="PTHR39614:SF2">
    <property type="entry name" value="INTEGRAL MEMBRANE PROTEIN"/>
    <property type="match status" value="1"/>
</dbReference>
<keyword evidence="2" id="KW-0472">Membrane</keyword>
<feature type="transmembrane region" description="Helical" evidence="2">
    <location>
        <begin position="122"/>
        <end position="149"/>
    </location>
</feature>
<evidence type="ECO:0000313" key="4">
    <source>
        <dbReference type="EMBL" id="QIW98179.1"/>
    </source>
</evidence>
<gene>
    <name evidence="4" type="ORF">AMS68_003697</name>
</gene>
<protein>
    <recommendedName>
        <fullName evidence="3">Rhodopsin domain-containing protein</fullName>
    </recommendedName>
</protein>
<feature type="transmembrane region" description="Helical" evidence="2">
    <location>
        <begin position="202"/>
        <end position="220"/>
    </location>
</feature>
<dbReference type="AlphaFoldDB" id="A0A6H0XUQ8"/>
<feature type="compositionally biased region" description="Basic and acidic residues" evidence="1">
    <location>
        <begin position="360"/>
        <end position="372"/>
    </location>
</feature>
<dbReference type="PANTHER" id="PTHR39614">
    <property type="entry name" value="INTEGRAL MEMBRANE PROTEIN"/>
    <property type="match status" value="1"/>
</dbReference>
<dbReference type="Proteomes" id="UP000503462">
    <property type="component" value="Chromosome 2"/>
</dbReference>
<evidence type="ECO:0000313" key="5">
    <source>
        <dbReference type="Proteomes" id="UP000503462"/>
    </source>
</evidence>
<keyword evidence="2" id="KW-0812">Transmembrane</keyword>
<feature type="transmembrane region" description="Helical" evidence="2">
    <location>
        <begin position="240"/>
        <end position="262"/>
    </location>
</feature>
<feature type="compositionally biased region" description="Basic and acidic residues" evidence="1">
    <location>
        <begin position="298"/>
        <end position="320"/>
    </location>
</feature>
<feature type="region of interest" description="Disordered" evidence="1">
    <location>
        <begin position="284"/>
        <end position="331"/>
    </location>
</feature>
<evidence type="ECO:0000259" key="3">
    <source>
        <dbReference type="Pfam" id="PF20684"/>
    </source>
</evidence>
<reference evidence="4 5" key="1">
    <citation type="journal article" date="2016" name="Sci. Rep.">
        <title>Peltaster fructicola genome reveals evolution from an invasive phytopathogen to an ectophytic parasite.</title>
        <authorList>
            <person name="Xu C."/>
            <person name="Chen H."/>
            <person name="Gleason M.L."/>
            <person name="Xu J.R."/>
            <person name="Liu H."/>
            <person name="Zhang R."/>
            <person name="Sun G."/>
        </authorList>
    </citation>
    <scope>NUCLEOTIDE SEQUENCE [LARGE SCALE GENOMIC DNA]</scope>
    <source>
        <strain evidence="4 5">LNHT1506</strain>
    </source>
</reference>
<keyword evidence="2" id="KW-1133">Transmembrane helix</keyword>